<protein>
    <recommendedName>
        <fullName evidence="11">Replication protein A subunit</fullName>
    </recommendedName>
</protein>
<dbReference type="Pfam" id="PF08646">
    <property type="entry name" value="Rep_fac-A_C"/>
    <property type="match status" value="1"/>
</dbReference>
<proteinExistence type="inferred from homology"/>
<dbReference type="InterPro" id="IPR013955">
    <property type="entry name" value="Rep_factor-A_C"/>
</dbReference>
<keyword evidence="8 11" id="KW-0539">Nucleus</keyword>
<dbReference type="InterPro" id="IPR007199">
    <property type="entry name" value="Rep_factor-A_N"/>
</dbReference>
<dbReference type="AlphaFoldDB" id="A0A914BYU2"/>
<feature type="domain" description="Replication factor-A protein 1 N-terminal" evidence="13">
    <location>
        <begin position="19"/>
        <end position="86"/>
    </location>
</feature>
<feature type="region of interest" description="Disordered" evidence="12">
    <location>
        <begin position="131"/>
        <end position="153"/>
    </location>
</feature>
<keyword evidence="7 11" id="KW-0238">DNA-binding</keyword>
<dbReference type="GO" id="GO:0008270">
    <property type="term" value="F:zinc ion binding"/>
    <property type="evidence" value="ECO:0007669"/>
    <property type="project" value="UniProtKB-KW"/>
</dbReference>
<evidence type="ECO:0000256" key="1">
    <source>
        <dbReference type="ARBA" id="ARBA00004123"/>
    </source>
</evidence>
<evidence type="ECO:0000256" key="5">
    <source>
        <dbReference type="ARBA" id="ARBA00022771"/>
    </source>
</evidence>
<evidence type="ECO:0000256" key="11">
    <source>
        <dbReference type="RuleBase" id="RU364130"/>
    </source>
</evidence>
<evidence type="ECO:0000256" key="3">
    <source>
        <dbReference type="ARBA" id="ARBA00022705"/>
    </source>
</evidence>
<evidence type="ECO:0000256" key="10">
    <source>
        <dbReference type="ARBA" id="ARBA00062035"/>
    </source>
</evidence>
<keyword evidence="4 11" id="KW-0479">Metal-binding</keyword>
<dbReference type="Pfam" id="PF04057">
    <property type="entry name" value="Rep-A_N"/>
    <property type="match status" value="1"/>
</dbReference>
<dbReference type="CDD" id="cd04475">
    <property type="entry name" value="RPA1_DBD_B"/>
    <property type="match status" value="1"/>
</dbReference>
<dbReference type="GO" id="GO:0006310">
    <property type="term" value="P:DNA recombination"/>
    <property type="evidence" value="ECO:0007669"/>
    <property type="project" value="InterPro"/>
</dbReference>
<reference evidence="17" key="1">
    <citation type="submission" date="2022-11" db="UniProtKB">
        <authorList>
            <consortium name="WormBaseParasite"/>
        </authorList>
    </citation>
    <scope>IDENTIFICATION</scope>
</reference>
<comment type="subunit">
    <text evidence="10 11">Component of the heterotrimeric canonical replication protein A complex (RPA).</text>
</comment>
<dbReference type="InterPro" id="IPR012340">
    <property type="entry name" value="NA-bd_OB-fold"/>
</dbReference>
<feature type="domain" description="Replication factor A C-terminal" evidence="14">
    <location>
        <begin position="452"/>
        <end position="597"/>
    </location>
</feature>
<keyword evidence="5 11" id="KW-0863">Zinc-finger</keyword>
<dbReference type="GO" id="GO:0005634">
    <property type="term" value="C:nucleus"/>
    <property type="evidence" value="ECO:0007669"/>
    <property type="project" value="UniProtKB-SubCell"/>
</dbReference>
<comment type="similarity">
    <text evidence="2 11">Belongs to the replication factor A protein 1 family.</text>
</comment>
<dbReference type="CDD" id="cd04476">
    <property type="entry name" value="RPA1_DBD_C"/>
    <property type="match status" value="1"/>
</dbReference>
<dbReference type="SUPFAM" id="SSF50249">
    <property type="entry name" value="Nucleic acid-binding proteins"/>
    <property type="match status" value="3"/>
</dbReference>
<evidence type="ECO:0000259" key="15">
    <source>
        <dbReference type="Pfam" id="PF16900"/>
    </source>
</evidence>
<sequence length="614" mass="69612">MEQLTKDFLLNFVEGQLPVDIEPILQITEIRKIENDNARGCSYRIRVSDGEMSYSTAGFANTVCDQVAADGIEDSTKKSVIRVTEFKRMEAIPDKPSFTIFAYELLRKLDHVIGNPIQYKNKDSFAGLREAKQRQRENMQPTSMPIPPNRKRPAADPNTYAAMSTQGQNITPIKMISPFINKWRICGVVKGKENVREIKGARGPSKVFSFQVMDTAGDLIKVACFGDQADRFNAIIHNDQCFYISGAGGASSIRPANKRFNSTGHDYELVLNKDSEVHLSQDKIKSVAMQYNFKPLSKICEFSGETIDVLAIIEKVEEPTKVNTKAGKEMSRKKIHLVDESGTIVELTLWDTQCDEYDMHLEGNLIAIKGAFVREFNGSYSLGLSSGSIVDFDLDHDRAIELRRWYENERPTAEIKSMSSSDSFGQSLERDLRFVGIASSAMLGKHAPNGDYFNIVAIVTSIKGDTAIYKACVTDNCRKKLVQMDNNQYRCEKCDVTTPNYKHAIILALELSDLSGSNWATMFEETATKILNRSAQELGRLQEEDLDEYNKIFESIRFKAFNCRIRAKSQFFNDQEQIKWSVYDMKPVPYDMYNRYLKKTIKSFEDSSLDADDF</sequence>
<dbReference type="InterPro" id="IPR031657">
    <property type="entry name" value="REPA_OB_2"/>
</dbReference>
<dbReference type="Gene3D" id="2.40.50.140">
    <property type="entry name" value="Nucleic acid-binding proteins"/>
    <property type="match status" value="4"/>
</dbReference>
<evidence type="ECO:0000256" key="12">
    <source>
        <dbReference type="SAM" id="MobiDB-lite"/>
    </source>
</evidence>
<dbReference type="InterPro" id="IPR047192">
    <property type="entry name" value="Euk_RPA1_DBD_C"/>
</dbReference>
<dbReference type="FunFam" id="2.40.50.140:FF:000064">
    <property type="entry name" value="Replication protein A subunit"/>
    <property type="match status" value="1"/>
</dbReference>
<organism evidence="16 17">
    <name type="scientific">Acrobeloides nanus</name>
    <dbReference type="NCBI Taxonomy" id="290746"/>
    <lineage>
        <taxon>Eukaryota</taxon>
        <taxon>Metazoa</taxon>
        <taxon>Ecdysozoa</taxon>
        <taxon>Nematoda</taxon>
        <taxon>Chromadorea</taxon>
        <taxon>Rhabditida</taxon>
        <taxon>Tylenchina</taxon>
        <taxon>Cephalobomorpha</taxon>
        <taxon>Cephaloboidea</taxon>
        <taxon>Cephalobidae</taxon>
        <taxon>Acrobeloides</taxon>
    </lineage>
</organism>
<dbReference type="FunFam" id="2.40.50.140:FF:000090">
    <property type="entry name" value="Replication protein A subunit"/>
    <property type="match status" value="1"/>
</dbReference>
<feature type="domain" description="Replication protein A OB" evidence="15">
    <location>
        <begin position="304"/>
        <end position="390"/>
    </location>
</feature>
<accession>A0A914BYU2</accession>
<dbReference type="GO" id="GO:0003677">
    <property type="term" value="F:DNA binding"/>
    <property type="evidence" value="ECO:0007669"/>
    <property type="project" value="UniProtKB-KW"/>
</dbReference>
<evidence type="ECO:0000256" key="9">
    <source>
        <dbReference type="ARBA" id="ARBA00058595"/>
    </source>
</evidence>
<keyword evidence="3 11" id="KW-0235">DNA replication</keyword>
<evidence type="ECO:0000256" key="2">
    <source>
        <dbReference type="ARBA" id="ARBA00005690"/>
    </source>
</evidence>
<evidence type="ECO:0000256" key="4">
    <source>
        <dbReference type="ARBA" id="ARBA00022723"/>
    </source>
</evidence>
<evidence type="ECO:0000313" key="16">
    <source>
        <dbReference type="Proteomes" id="UP000887540"/>
    </source>
</evidence>
<name>A0A914BYU2_9BILA</name>
<evidence type="ECO:0000256" key="6">
    <source>
        <dbReference type="ARBA" id="ARBA00022833"/>
    </source>
</evidence>
<evidence type="ECO:0000256" key="8">
    <source>
        <dbReference type="ARBA" id="ARBA00023242"/>
    </source>
</evidence>
<evidence type="ECO:0000259" key="13">
    <source>
        <dbReference type="Pfam" id="PF04057"/>
    </source>
</evidence>
<dbReference type="PANTHER" id="PTHR47165:SF4">
    <property type="entry name" value="OS03G0429900 PROTEIN"/>
    <property type="match status" value="1"/>
</dbReference>
<dbReference type="CDD" id="cd04474">
    <property type="entry name" value="RPA1_DBD_A"/>
    <property type="match status" value="1"/>
</dbReference>
<dbReference type="Proteomes" id="UP000887540">
    <property type="component" value="Unplaced"/>
</dbReference>
<evidence type="ECO:0000256" key="7">
    <source>
        <dbReference type="ARBA" id="ARBA00023125"/>
    </source>
</evidence>
<keyword evidence="16" id="KW-1185">Reference proteome</keyword>
<comment type="function">
    <text evidence="9 11">As part of the heterotrimeric replication protein A complex (RPA/RP-A), binds and stabilizes single-stranded DNA intermediates, that form during DNA replication or upon DNA stress. It prevents their reannealing and in parallel, recruits and activates different proteins and complexes involved in DNA metabolism. Thereby, it plays an essential role both in DNA replication and the cellular response to DNA damage.</text>
</comment>
<evidence type="ECO:0000259" key="14">
    <source>
        <dbReference type="Pfam" id="PF08646"/>
    </source>
</evidence>
<dbReference type="NCBIfam" id="TIGR00617">
    <property type="entry name" value="rpa1"/>
    <property type="match status" value="1"/>
</dbReference>
<dbReference type="GO" id="GO:0006281">
    <property type="term" value="P:DNA repair"/>
    <property type="evidence" value="ECO:0007669"/>
    <property type="project" value="InterPro"/>
</dbReference>
<evidence type="ECO:0000313" key="17">
    <source>
        <dbReference type="WBParaSite" id="ACRNAN_Path_1309.g5142.t1"/>
    </source>
</evidence>
<dbReference type="WBParaSite" id="ACRNAN_Path_1309.g5142.t1">
    <property type="protein sequence ID" value="ACRNAN_Path_1309.g5142.t1"/>
    <property type="gene ID" value="ACRNAN_Path_1309.g5142"/>
</dbReference>
<comment type="subcellular location">
    <subcellularLocation>
        <location evidence="1 11">Nucleus</location>
    </subcellularLocation>
</comment>
<keyword evidence="6 11" id="KW-0862">Zinc</keyword>
<dbReference type="PANTHER" id="PTHR47165">
    <property type="entry name" value="OS03G0429900 PROTEIN"/>
    <property type="match status" value="1"/>
</dbReference>
<dbReference type="InterPro" id="IPR004591">
    <property type="entry name" value="Rfa1"/>
</dbReference>
<dbReference type="Pfam" id="PF16900">
    <property type="entry name" value="REPA_OB_2"/>
    <property type="match status" value="1"/>
</dbReference>
<dbReference type="FunFam" id="2.40.50.140:FF:000041">
    <property type="entry name" value="Replication protein A subunit"/>
    <property type="match status" value="1"/>
</dbReference>
<dbReference type="GO" id="GO:0006260">
    <property type="term" value="P:DNA replication"/>
    <property type="evidence" value="ECO:0007669"/>
    <property type="project" value="UniProtKB-KW"/>
</dbReference>